<comment type="cofactor">
    <cofactor evidence="1">
        <name>Zn(2+)</name>
        <dbReference type="ChEBI" id="CHEBI:29105"/>
    </cofactor>
</comment>
<evidence type="ECO:0000256" key="1">
    <source>
        <dbReference type="ARBA" id="ARBA00001947"/>
    </source>
</evidence>
<reference evidence="6 7" key="1">
    <citation type="journal article" date="2017" name="Water Res.">
        <title>Comammox in drinking water systems.</title>
        <authorList>
            <person name="Wang Y."/>
            <person name="Ma L."/>
            <person name="Mao Y."/>
            <person name="Jiang X."/>
            <person name="Xia Y."/>
            <person name="Yu K."/>
            <person name="Li B."/>
            <person name="Zhang T."/>
        </authorList>
    </citation>
    <scope>NUCLEOTIDE SEQUENCE [LARGE SCALE GENOMIC DNA]</scope>
    <source>
        <strain evidence="6">SG_bin8</strain>
    </source>
</reference>
<keyword evidence="3" id="KW-0378">Hydrolase</keyword>
<comment type="caution">
    <text evidence="6">The sequence shown here is derived from an EMBL/GenBank/DDBJ whole genome shotgun (WGS) entry which is preliminary data.</text>
</comment>
<dbReference type="STRING" id="1827387.A4S15_12775"/>
<dbReference type="Proteomes" id="UP000192872">
    <property type="component" value="Unassembled WGS sequence"/>
</dbReference>
<keyword evidence="4" id="KW-0862">Zinc</keyword>
<dbReference type="SUPFAM" id="SSF102215">
    <property type="entry name" value="Creatininase"/>
    <property type="match status" value="1"/>
</dbReference>
<name>A0A1W9HUF9_9HYPH</name>
<dbReference type="RefSeq" id="WP_376801857.1">
    <property type="nucleotide sequence ID" value="NZ_DBNB01000003.1"/>
</dbReference>
<evidence type="ECO:0000313" key="6">
    <source>
        <dbReference type="EMBL" id="OQW51086.1"/>
    </source>
</evidence>
<dbReference type="AlphaFoldDB" id="A0A1W9HUF9"/>
<evidence type="ECO:0000256" key="3">
    <source>
        <dbReference type="ARBA" id="ARBA00022801"/>
    </source>
</evidence>
<dbReference type="GO" id="GO:0016811">
    <property type="term" value="F:hydrolase activity, acting on carbon-nitrogen (but not peptide) bonds, in linear amides"/>
    <property type="evidence" value="ECO:0007669"/>
    <property type="project" value="TreeGrafter"/>
</dbReference>
<proteinExistence type="inferred from homology"/>
<evidence type="ECO:0000256" key="4">
    <source>
        <dbReference type="ARBA" id="ARBA00022833"/>
    </source>
</evidence>
<protein>
    <submittedName>
        <fullName evidence="6">Creatininase</fullName>
    </submittedName>
</protein>
<evidence type="ECO:0000256" key="2">
    <source>
        <dbReference type="ARBA" id="ARBA00022723"/>
    </source>
</evidence>
<keyword evidence="2" id="KW-0479">Metal-binding</keyword>
<dbReference type="EMBL" id="LWDL01000022">
    <property type="protein sequence ID" value="OQW51086.1"/>
    <property type="molecule type" value="Genomic_DNA"/>
</dbReference>
<dbReference type="InterPro" id="IPR024087">
    <property type="entry name" value="Creatininase-like_sf"/>
</dbReference>
<comment type="similarity">
    <text evidence="5">Belongs to the creatininase superfamily.</text>
</comment>
<dbReference type="GO" id="GO:0046872">
    <property type="term" value="F:metal ion binding"/>
    <property type="evidence" value="ECO:0007669"/>
    <property type="project" value="UniProtKB-KW"/>
</dbReference>
<organism evidence="6 7">
    <name type="scientific">Candidatus Raskinella chloraquaticus</name>
    <dbReference type="NCBI Taxonomy" id="1951219"/>
    <lineage>
        <taxon>Bacteria</taxon>
        <taxon>Pseudomonadati</taxon>
        <taxon>Pseudomonadota</taxon>
        <taxon>Alphaproteobacteria</taxon>
        <taxon>Hyphomicrobiales</taxon>
        <taxon>Phreatobacteraceae</taxon>
        <taxon>Candidatus Raskinella</taxon>
    </lineage>
</organism>
<sequence length="274" mass="29770">MTRLPKRRWQDMTTRDFAGAPGHNWVAILPVAAIEQHGPHLPLSTDTTIGEAYMARVLELLPDDLPATFMPIQAIGKSNEHIASPGTLTLSWDTLTRVLVETGESVARAGVKKLILANSHGGNISVLDIVARELRVDHGMLAVATHWSRLAGLPAGLYSDWENRYGIHGGDMETSVMLAARPDLVHMDKAERFASAQERFAQRFTHLRAHGTAAFGWQAQDLSDAGTVGDASLASADKGRATIDHIARAFVDLIADVAAFDMNDLFEPNPGPQR</sequence>
<accession>A0A1W9HUF9</accession>
<dbReference type="InterPro" id="IPR003785">
    <property type="entry name" value="Creatininase/forma_Hydrolase"/>
</dbReference>
<evidence type="ECO:0000313" key="7">
    <source>
        <dbReference type="Proteomes" id="UP000192872"/>
    </source>
</evidence>
<dbReference type="PANTHER" id="PTHR35005:SF1">
    <property type="entry name" value="2-AMINO-5-FORMYLAMINO-6-RIBOSYLAMINOPYRIMIDIN-4(3H)-ONE 5'-MONOPHOSPHATE DEFORMYLASE"/>
    <property type="match status" value="1"/>
</dbReference>
<dbReference type="Gene3D" id="3.40.50.10310">
    <property type="entry name" value="Creatininase"/>
    <property type="match status" value="1"/>
</dbReference>
<dbReference type="PANTHER" id="PTHR35005">
    <property type="entry name" value="3-DEHYDRO-SCYLLO-INOSOSE HYDROLASE"/>
    <property type="match status" value="1"/>
</dbReference>
<gene>
    <name evidence="6" type="ORF">A4S15_12775</name>
</gene>
<evidence type="ECO:0000256" key="5">
    <source>
        <dbReference type="ARBA" id="ARBA00024029"/>
    </source>
</evidence>
<dbReference type="Pfam" id="PF02633">
    <property type="entry name" value="Creatininase"/>
    <property type="match status" value="1"/>
</dbReference>
<dbReference type="GO" id="GO:0009231">
    <property type="term" value="P:riboflavin biosynthetic process"/>
    <property type="evidence" value="ECO:0007669"/>
    <property type="project" value="TreeGrafter"/>
</dbReference>